<dbReference type="Gene3D" id="1.10.10.2910">
    <property type="match status" value="1"/>
</dbReference>
<gene>
    <name evidence="2" type="ORF">KVG22_20025</name>
</gene>
<name>A0ABS7RD99_9HYPH</name>
<sequence>MAKNEILRARTAADIDERVERVLNGLGNPEPPLDLRTVRELLKLDRGYYSANDPGLLQETVSKLRIAGKQVLLRPTLLIEAVRKMDIRALYIPDQKRILIDKSQPKLKHRWNEAHEIGHSVLPWHEGAMLGDDEYTLIPACHARHEAEANFAAARLLFLREKFVEEAQAHEACIESMKKLKERFGNTYTTTLWRCVEAWGASVPVVGLVTGHPHPDQRKPDFDPENPCRHFIQSPAFARQFSTVPETSVFEEVVEYCSPKGGGPLGESDVLLVDDNGDGHIFEFESFHFYHQTLTIGIYRRPRRNLVAA</sequence>
<comment type="caution">
    <text evidence="2">The sequence shown here is derived from an EMBL/GenBank/DDBJ whole genome shotgun (WGS) entry which is preliminary data.</text>
</comment>
<dbReference type="Pfam" id="PF06114">
    <property type="entry name" value="Peptidase_M78"/>
    <property type="match status" value="1"/>
</dbReference>
<proteinExistence type="predicted"/>
<evidence type="ECO:0000313" key="3">
    <source>
        <dbReference type="Proteomes" id="UP000777661"/>
    </source>
</evidence>
<protein>
    <submittedName>
        <fullName evidence="2">ImmA/IrrE family metallo-endopeptidase</fullName>
    </submittedName>
</protein>
<dbReference type="InterPro" id="IPR010359">
    <property type="entry name" value="IrrE_HExxH"/>
</dbReference>
<dbReference type="Proteomes" id="UP000777661">
    <property type="component" value="Unassembled WGS sequence"/>
</dbReference>
<dbReference type="RefSeq" id="WP_009452557.1">
    <property type="nucleotide sequence ID" value="NZ_CBDDPV010000002.1"/>
</dbReference>
<dbReference type="EMBL" id="JAHSQO010000008">
    <property type="protein sequence ID" value="MBY8918899.1"/>
    <property type="molecule type" value="Genomic_DNA"/>
</dbReference>
<reference evidence="2 3" key="1">
    <citation type="submission" date="2021-06" db="EMBL/GenBank/DDBJ databases">
        <title>Nitratireductor porphyridii sp. nov., isolated from a small marine red alga, Porphyridium purpureum in South Korea.</title>
        <authorList>
            <person name="Kim K.H."/>
            <person name="Kristyanto S."/>
            <person name="Jeon C.O."/>
        </authorList>
    </citation>
    <scope>NUCLEOTIDE SEQUENCE [LARGE SCALE GENOMIC DNA]</scope>
    <source>
        <strain evidence="2 3">R6</strain>
    </source>
</reference>
<accession>A0ABS7RD99</accession>
<organism evidence="2 3">
    <name type="scientific">Nitratireductor rhodophyticola</name>
    <dbReference type="NCBI Taxonomy" id="2854036"/>
    <lineage>
        <taxon>Bacteria</taxon>
        <taxon>Pseudomonadati</taxon>
        <taxon>Pseudomonadota</taxon>
        <taxon>Alphaproteobacteria</taxon>
        <taxon>Hyphomicrobiales</taxon>
        <taxon>Phyllobacteriaceae</taxon>
        <taxon>Nitratireductor</taxon>
    </lineage>
</organism>
<keyword evidence="3" id="KW-1185">Reference proteome</keyword>
<evidence type="ECO:0000259" key="1">
    <source>
        <dbReference type="Pfam" id="PF06114"/>
    </source>
</evidence>
<evidence type="ECO:0000313" key="2">
    <source>
        <dbReference type="EMBL" id="MBY8918899.1"/>
    </source>
</evidence>
<feature type="domain" description="IrrE N-terminal-like" evidence="1">
    <location>
        <begin position="78"/>
        <end position="191"/>
    </location>
</feature>